<dbReference type="Gene3D" id="1.10.10.10">
    <property type="entry name" value="Winged helix-like DNA-binding domain superfamily/Winged helix DNA-binding domain"/>
    <property type="match status" value="1"/>
</dbReference>
<dbReference type="InterPro" id="IPR047640">
    <property type="entry name" value="RpiR-like"/>
</dbReference>
<dbReference type="InterPro" id="IPR001347">
    <property type="entry name" value="SIS_dom"/>
</dbReference>
<keyword evidence="2 5" id="KW-0238">DNA-binding</keyword>
<accession>A0A1U9Z2F1</accession>
<reference evidence="5 6" key="1">
    <citation type="submission" date="2017-03" db="EMBL/GenBank/DDBJ databases">
        <title>Foreign affairs: Plasmid Transfer between Roseobacters and Rhizobia.</title>
        <authorList>
            <person name="Bartling P."/>
            <person name="Bunk B."/>
            <person name="Overmann J."/>
            <person name="Brinkmann H."/>
            <person name="Petersen J."/>
        </authorList>
    </citation>
    <scope>NUCLEOTIDE SEQUENCE [LARGE SCALE GENOMIC DNA]</scope>
    <source>
        <strain evidence="5 6">MACL11</strain>
    </source>
</reference>
<dbReference type="SUPFAM" id="SSF46689">
    <property type="entry name" value="Homeodomain-like"/>
    <property type="match status" value="1"/>
</dbReference>
<proteinExistence type="predicted"/>
<evidence type="ECO:0000256" key="1">
    <source>
        <dbReference type="ARBA" id="ARBA00023015"/>
    </source>
</evidence>
<dbReference type="KEGG" id="mmed:Mame_02548"/>
<dbReference type="OrthoDB" id="3574600at2"/>
<dbReference type="InterPro" id="IPR000281">
    <property type="entry name" value="HTH_RpiR"/>
</dbReference>
<dbReference type="Gene3D" id="3.40.50.10490">
    <property type="entry name" value="Glucose-6-phosphate isomerase like protein, domain 1"/>
    <property type="match status" value="1"/>
</dbReference>
<name>A0A1U9Z2F1_9HYPH</name>
<evidence type="ECO:0000256" key="2">
    <source>
        <dbReference type="ARBA" id="ARBA00023125"/>
    </source>
</evidence>
<dbReference type="Proteomes" id="UP000191135">
    <property type="component" value="Chromosome"/>
</dbReference>
<dbReference type="eggNOG" id="COG1737">
    <property type="taxonomic scope" value="Bacteria"/>
</dbReference>
<dbReference type="RefSeq" id="WP_018066965.1">
    <property type="nucleotide sequence ID" value="NZ_AQWH01000030.1"/>
</dbReference>
<keyword evidence="6" id="KW-1185">Reference proteome</keyword>
<dbReference type="STRING" id="1122214.Mame_02548"/>
<dbReference type="InterPro" id="IPR009057">
    <property type="entry name" value="Homeodomain-like_sf"/>
</dbReference>
<sequence length="294" mass="32974">MEQSVNEPVRTVADIIAASYEGLTRSEKRLADTIRENYPVSGLGSITTLAENADVSTPTVARMVQKLGFKGYGEFQARLHQELEATLSNPIAKHDRLARNVPETHILNRFGEAAIDNMRRTLSQLDQATFSGAAELLSDLDRAVYFVGGRITGALASYFFTHMQVIRPKTTLMSSNSSSWPQHMLNMAKGDVLVIFDIRRYEQDMAVLARVAKENGLEIILFTDQWASPVAKFARHTFRVHIEVPSAWDSSIVTLFVVEALIEAVQSKSWDKTRERISVLEGLFEQSRLFRKPG</sequence>
<evidence type="ECO:0000313" key="6">
    <source>
        <dbReference type="Proteomes" id="UP000191135"/>
    </source>
</evidence>
<dbReference type="InterPro" id="IPR035472">
    <property type="entry name" value="RpiR-like_SIS"/>
</dbReference>
<dbReference type="Pfam" id="PF01380">
    <property type="entry name" value="SIS"/>
    <property type="match status" value="1"/>
</dbReference>
<dbReference type="SUPFAM" id="SSF53697">
    <property type="entry name" value="SIS domain"/>
    <property type="match status" value="1"/>
</dbReference>
<dbReference type="PANTHER" id="PTHR30514">
    <property type="entry name" value="GLUCOKINASE"/>
    <property type="match status" value="1"/>
</dbReference>
<keyword evidence="1" id="KW-0805">Transcription regulation</keyword>
<keyword evidence="3" id="KW-0804">Transcription</keyword>
<dbReference type="AlphaFoldDB" id="A0A1U9Z2F1"/>
<dbReference type="EMBL" id="CP020330">
    <property type="protein sequence ID" value="AQZ51875.1"/>
    <property type="molecule type" value="Genomic_DNA"/>
</dbReference>
<dbReference type="Pfam" id="PF01418">
    <property type="entry name" value="HTH_6"/>
    <property type="match status" value="1"/>
</dbReference>
<dbReference type="CDD" id="cd05013">
    <property type="entry name" value="SIS_RpiR"/>
    <property type="match status" value="1"/>
</dbReference>
<dbReference type="PROSITE" id="PS51071">
    <property type="entry name" value="HTH_RPIR"/>
    <property type="match status" value="1"/>
</dbReference>
<dbReference type="GO" id="GO:0097367">
    <property type="term" value="F:carbohydrate derivative binding"/>
    <property type="evidence" value="ECO:0007669"/>
    <property type="project" value="InterPro"/>
</dbReference>
<dbReference type="InterPro" id="IPR036388">
    <property type="entry name" value="WH-like_DNA-bd_sf"/>
</dbReference>
<evidence type="ECO:0000313" key="5">
    <source>
        <dbReference type="EMBL" id="AQZ51875.1"/>
    </source>
</evidence>
<evidence type="ECO:0000256" key="3">
    <source>
        <dbReference type="ARBA" id="ARBA00023163"/>
    </source>
</evidence>
<feature type="domain" description="HTH rpiR-type" evidence="4">
    <location>
        <begin position="10"/>
        <end position="86"/>
    </location>
</feature>
<evidence type="ECO:0000259" key="4">
    <source>
        <dbReference type="PROSITE" id="PS51071"/>
    </source>
</evidence>
<dbReference type="InterPro" id="IPR046348">
    <property type="entry name" value="SIS_dom_sf"/>
</dbReference>
<dbReference type="GO" id="GO:0003677">
    <property type="term" value="F:DNA binding"/>
    <property type="evidence" value="ECO:0007669"/>
    <property type="project" value="UniProtKB-KW"/>
</dbReference>
<protein>
    <submittedName>
        <fullName evidence="5">DNA-binding transcriptional regulator HexR</fullName>
    </submittedName>
</protein>
<dbReference type="PANTHER" id="PTHR30514:SF18">
    <property type="entry name" value="RPIR-FAMILY TRANSCRIPTIONAL REGULATOR"/>
    <property type="match status" value="1"/>
</dbReference>
<gene>
    <name evidence="5" type="ORF">Mame_02548</name>
</gene>
<dbReference type="GO" id="GO:0003700">
    <property type="term" value="F:DNA-binding transcription factor activity"/>
    <property type="evidence" value="ECO:0007669"/>
    <property type="project" value="InterPro"/>
</dbReference>
<organism evidence="5 6">
    <name type="scientific">Martelella mediterranea DSM 17316</name>
    <dbReference type="NCBI Taxonomy" id="1122214"/>
    <lineage>
        <taxon>Bacteria</taxon>
        <taxon>Pseudomonadati</taxon>
        <taxon>Pseudomonadota</taxon>
        <taxon>Alphaproteobacteria</taxon>
        <taxon>Hyphomicrobiales</taxon>
        <taxon>Aurantimonadaceae</taxon>
        <taxon>Martelella</taxon>
    </lineage>
</organism>
<dbReference type="GO" id="GO:1901135">
    <property type="term" value="P:carbohydrate derivative metabolic process"/>
    <property type="evidence" value="ECO:0007669"/>
    <property type="project" value="InterPro"/>
</dbReference>